<feature type="compositionally biased region" description="Basic residues" evidence="1">
    <location>
        <begin position="24"/>
        <end position="59"/>
    </location>
</feature>
<dbReference type="Proteomes" id="UP001430953">
    <property type="component" value="Unassembled WGS sequence"/>
</dbReference>
<reference evidence="2 3" key="1">
    <citation type="submission" date="2023-03" db="EMBL/GenBank/DDBJ databases">
        <title>High recombination rates correlate with genetic variation in Cardiocondyla obscurior ants.</title>
        <authorList>
            <person name="Errbii M."/>
        </authorList>
    </citation>
    <scope>NUCLEOTIDE SEQUENCE [LARGE SCALE GENOMIC DNA]</scope>
    <source>
        <strain evidence="2">Alpha-2009</strain>
        <tissue evidence="2">Whole body</tissue>
    </source>
</reference>
<organism evidence="2 3">
    <name type="scientific">Cardiocondyla obscurior</name>
    <dbReference type="NCBI Taxonomy" id="286306"/>
    <lineage>
        <taxon>Eukaryota</taxon>
        <taxon>Metazoa</taxon>
        <taxon>Ecdysozoa</taxon>
        <taxon>Arthropoda</taxon>
        <taxon>Hexapoda</taxon>
        <taxon>Insecta</taxon>
        <taxon>Pterygota</taxon>
        <taxon>Neoptera</taxon>
        <taxon>Endopterygota</taxon>
        <taxon>Hymenoptera</taxon>
        <taxon>Apocrita</taxon>
        <taxon>Aculeata</taxon>
        <taxon>Formicoidea</taxon>
        <taxon>Formicidae</taxon>
        <taxon>Myrmicinae</taxon>
        <taxon>Cardiocondyla</taxon>
    </lineage>
</organism>
<sequence length="111" mass="13454">MSSTALQFYPRSENKSSVPIARVSMKKHCGTRHRLSRRKREKKKRRRRRRRRRRSRWKVARTEVEPAYRCQRDKTNHRNNHRPPQPAFHHGHLLRRCRMPVPGLLLLSDGT</sequence>
<evidence type="ECO:0000313" key="2">
    <source>
        <dbReference type="EMBL" id="KAL0128744.1"/>
    </source>
</evidence>
<feature type="region of interest" description="Disordered" evidence="1">
    <location>
        <begin position="1"/>
        <end position="90"/>
    </location>
</feature>
<evidence type="ECO:0000256" key="1">
    <source>
        <dbReference type="SAM" id="MobiDB-lite"/>
    </source>
</evidence>
<accession>A0AAW2GNP1</accession>
<name>A0AAW2GNP1_9HYME</name>
<evidence type="ECO:0000313" key="3">
    <source>
        <dbReference type="Proteomes" id="UP001430953"/>
    </source>
</evidence>
<protein>
    <submittedName>
        <fullName evidence="2">Uncharacterized protein</fullName>
    </submittedName>
</protein>
<keyword evidence="3" id="KW-1185">Reference proteome</keyword>
<comment type="caution">
    <text evidence="2">The sequence shown here is derived from an EMBL/GenBank/DDBJ whole genome shotgun (WGS) entry which is preliminary data.</text>
</comment>
<dbReference type="AlphaFoldDB" id="A0AAW2GNP1"/>
<dbReference type="EMBL" id="JADYXP020000003">
    <property type="protein sequence ID" value="KAL0128744.1"/>
    <property type="molecule type" value="Genomic_DNA"/>
</dbReference>
<gene>
    <name evidence="2" type="ORF">PUN28_003849</name>
</gene>
<feature type="compositionally biased region" description="Basic and acidic residues" evidence="1">
    <location>
        <begin position="60"/>
        <end position="76"/>
    </location>
</feature>
<proteinExistence type="predicted"/>